<dbReference type="InterPro" id="IPR022790">
    <property type="entry name" value="GH26_dom"/>
</dbReference>
<feature type="signal peptide" evidence="6">
    <location>
        <begin position="1"/>
        <end position="17"/>
    </location>
</feature>
<keyword evidence="6" id="KW-0732">Signal</keyword>
<dbReference type="InterPro" id="IPR017853">
    <property type="entry name" value="GH"/>
</dbReference>
<dbReference type="Proteomes" id="UP000238217">
    <property type="component" value="Unassembled WGS sequence"/>
</dbReference>
<evidence type="ECO:0000256" key="3">
    <source>
        <dbReference type="ARBA" id="ARBA00023295"/>
    </source>
</evidence>
<dbReference type="AlphaFoldDB" id="A0A2T0YLE9"/>
<accession>A0A2T0YLE9</accession>
<dbReference type="GO" id="GO:0006080">
    <property type="term" value="P:substituted mannan metabolic process"/>
    <property type="evidence" value="ECO:0007669"/>
    <property type="project" value="InterPro"/>
</dbReference>
<dbReference type="PANTHER" id="PTHR40079:SF4">
    <property type="entry name" value="GH26 DOMAIN-CONTAINING PROTEIN-RELATED"/>
    <property type="match status" value="1"/>
</dbReference>
<dbReference type="GO" id="GO:0016985">
    <property type="term" value="F:mannan endo-1,4-beta-mannosidase activity"/>
    <property type="evidence" value="ECO:0007669"/>
    <property type="project" value="InterPro"/>
</dbReference>
<sequence>MRPRLRSDRLSPLLATAAVSALTVGCSAPSESGPQAENSSPTHQRLAGPTQALPGDRPTIGLNPDWGVETLEQFATTTGVTPGAAVSFIHMPFSETDAENVRDAADQVAGMGGVLMLTLEPHEGLEAVTEESIAELIDLLVEVNDAEVPVMLRFAHEMNGSWYPWGMQPEAYIDAFREVAAAVREQTTGTEMIWAPNYGGGYPFVGGQYAPEPGTTDFELLDTDGDGELTQLDDPYDPFYPGDDVVDWVGMSLYHWGDSHPWGSNDLPEPEKFSEQLRGTYSGLAGDESMLPDFYELYAANRDKPLAIPETAAFVTADADPDLALEIKRQWWQQIFAEDLRSEFPQLRLINWFNWDKHEPEVDGLVRWSVSTDQDIADAFREDLPEWVAEAHDVNRAG</sequence>
<comment type="similarity">
    <text evidence="1 4">Belongs to the glycosyl hydrolase 26 family.</text>
</comment>
<protein>
    <submittedName>
        <fullName evidence="8">Glycosyl hydrolase family 26</fullName>
    </submittedName>
</protein>
<dbReference type="Gene3D" id="3.20.20.80">
    <property type="entry name" value="Glycosidases"/>
    <property type="match status" value="1"/>
</dbReference>
<evidence type="ECO:0000313" key="9">
    <source>
        <dbReference type="Proteomes" id="UP000238217"/>
    </source>
</evidence>
<keyword evidence="9" id="KW-1185">Reference proteome</keyword>
<keyword evidence="3 4" id="KW-0326">Glycosidase</keyword>
<evidence type="ECO:0000259" key="7">
    <source>
        <dbReference type="PROSITE" id="PS51764"/>
    </source>
</evidence>
<evidence type="ECO:0000256" key="5">
    <source>
        <dbReference type="SAM" id="MobiDB-lite"/>
    </source>
</evidence>
<feature type="domain" description="GH26" evidence="7">
    <location>
        <begin position="41"/>
        <end position="397"/>
    </location>
</feature>
<comment type="caution">
    <text evidence="8">The sequence shown here is derived from an EMBL/GenBank/DDBJ whole genome shotgun (WGS) entry which is preliminary data.</text>
</comment>
<dbReference type="PANTHER" id="PTHR40079">
    <property type="entry name" value="MANNAN ENDO-1,4-BETA-MANNOSIDASE E-RELATED"/>
    <property type="match status" value="1"/>
</dbReference>
<dbReference type="Pfam" id="PF02156">
    <property type="entry name" value="Glyco_hydro_26"/>
    <property type="match status" value="1"/>
</dbReference>
<evidence type="ECO:0000256" key="1">
    <source>
        <dbReference type="ARBA" id="ARBA00007754"/>
    </source>
</evidence>
<evidence type="ECO:0000256" key="2">
    <source>
        <dbReference type="ARBA" id="ARBA00022801"/>
    </source>
</evidence>
<evidence type="ECO:0000313" key="8">
    <source>
        <dbReference type="EMBL" id="PRZ16104.1"/>
    </source>
</evidence>
<feature type="chain" id="PRO_5038523684" evidence="6">
    <location>
        <begin position="18"/>
        <end position="398"/>
    </location>
</feature>
<dbReference type="PROSITE" id="PS51257">
    <property type="entry name" value="PROKAR_LIPOPROTEIN"/>
    <property type="match status" value="1"/>
</dbReference>
<feature type="active site" description="Nucleophile" evidence="4">
    <location>
        <position position="310"/>
    </location>
</feature>
<dbReference type="EMBL" id="PVTY01000007">
    <property type="protein sequence ID" value="PRZ16104.1"/>
    <property type="molecule type" value="Genomic_DNA"/>
</dbReference>
<dbReference type="InterPro" id="IPR000805">
    <property type="entry name" value="Glyco_hydro_26"/>
</dbReference>
<name>A0A2T0YLE9_9MICC</name>
<reference evidence="8 9" key="1">
    <citation type="submission" date="2018-03" db="EMBL/GenBank/DDBJ databases">
        <title>Comparative analysis of microorganisms from saline springs in Andes Mountain Range, Colombia.</title>
        <authorList>
            <person name="Rubin E."/>
        </authorList>
    </citation>
    <scope>NUCLEOTIDE SEQUENCE [LARGE SCALE GENOMIC DNA]</scope>
    <source>
        <strain evidence="8 9">CG 35</strain>
    </source>
</reference>
<feature type="region of interest" description="Disordered" evidence="5">
    <location>
        <begin position="26"/>
        <end position="58"/>
    </location>
</feature>
<dbReference type="PROSITE" id="PS51764">
    <property type="entry name" value="GH26"/>
    <property type="match status" value="1"/>
</dbReference>
<feature type="compositionally biased region" description="Polar residues" evidence="5">
    <location>
        <begin position="29"/>
        <end position="43"/>
    </location>
</feature>
<feature type="active site" description="Proton donor" evidence="4">
    <location>
        <position position="157"/>
    </location>
</feature>
<evidence type="ECO:0000256" key="6">
    <source>
        <dbReference type="SAM" id="SignalP"/>
    </source>
</evidence>
<gene>
    <name evidence="8" type="ORF">BCL67_10728</name>
</gene>
<organism evidence="8 9">
    <name type="scientific">Nesterenkonia sandarakina</name>
    <dbReference type="NCBI Taxonomy" id="272918"/>
    <lineage>
        <taxon>Bacteria</taxon>
        <taxon>Bacillati</taxon>
        <taxon>Actinomycetota</taxon>
        <taxon>Actinomycetes</taxon>
        <taxon>Micrococcales</taxon>
        <taxon>Micrococcaceae</taxon>
        <taxon>Nesterenkonia</taxon>
    </lineage>
</organism>
<dbReference type="SUPFAM" id="SSF51445">
    <property type="entry name" value="(Trans)glycosidases"/>
    <property type="match status" value="1"/>
</dbReference>
<proteinExistence type="inferred from homology"/>
<evidence type="ECO:0000256" key="4">
    <source>
        <dbReference type="PROSITE-ProRule" id="PRU01100"/>
    </source>
</evidence>
<keyword evidence="2 4" id="KW-0378">Hydrolase</keyword>